<dbReference type="PIRSF" id="PIRSF000897">
    <property type="entry name" value="Acid_Ptase_ClsA"/>
    <property type="match status" value="1"/>
</dbReference>
<dbReference type="SMART" id="SM00014">
    <property type="entry name" value="acidPPc"/>
    <property type="match status" value="1"/>
</dbReference>
<dbReference type="Proteomes" id="UP000250790">
    <property type="component" value="Unassembled WGS sequence"/>
</dbReference>
<feature type="signal peptide" evidence="2">
    <location>
        <begin position="1"/>
        <end position="25"/>
    </location>
</feature>
<evidence type="ECO:0000256" key="2">
    <source>
        <dbReference type="SAM" id="SignalP"/>
    </source>
</evidence>
<feature type="domain" description="Phosphatidic acid phosphatase type 2/haloperoxidase" evidence="3">
    <location>
        <begin position="128"/>
        <end position="240"/>
    </location>
</feature>
<dbReference type="AlphaFoldDB" id="A0A315E7D8"/>
<name>A0A315E7D8_9BURK</name>
<dbReference type="InterPro" id="IPR000326">
    <property type="entry name" value="PAP2/HPO"/>
</dbReference>
<dbReference type="OrthoDB" id="9780507at2"/>
<comment type="caution">
    <text evidence="4">The sequence shown here is derived from an EMBL/GenBank/DDBJ whole genome shotgun (WGS) entry which is preliminary data.</text>
</comment>
<sequence>MSHPRATLCAIAAAALLSACQTAPVQPTAPSTSAEEVGEFRKGSGYLNGYLDRKALPDSLALVPPPPPPGSARQAADLEMHQQTRNLRNTPRWEQAAKDVNLKFPEAAGVFSCALDMPISHEATPHLNMLLRRTLIDAGLATYKAKDHYKRQRPFAQLGESTCAPKEEAQLTKDGSYPSGHAALGWAWGLILAGAAPDKADALLQRAHAFGDSRMVCGVHWQSDLEAGRVVGAAAVARLQADPVFQAQAQLAKAEIAAARAKGLKSDRSDCAAEAAALKR</sequence>
<dbReference type="GO" id="GO:0030288">
    <property type="term" value="C:outer membrane-bounded periplasmic space"/>
    <property type="evidence" value="ECO:0007669"/>
    <property type="project" value="InterPro"/>
</dbReference>
<evidence type="ECO:0000313" key="4">
    <source>
        <dbReference type="EMBL" id="PUE53231.1"/>
    </source>
</evidence>
<dbReference type="GO" id="GO:0003993">
    <property type="term" value="F:acid phosphatase activity"/>
    <property type="evidence" value="ECO:0007669"/>
    <property type="project" value="UniProtKB-EC"/>
</dbReference>
<dbReference type="RefSeq" id="WP_108312708.1">
    <property type="nucleotide sequence ID" value="NZ_NESN01000003.1"/>
</dbReference>
<comment type="similarity">
    <text evidence="1">Belongs to the class A bacterial acid phosphatase family.</text>
</comment>
<dbReference type="EC" id="3.1.3.2" evidence="1"/>
<reference evidence="4 5" key="1">
    <citation type="submission" date="2017-04" db="EMBL/GenBank/DDBJ databases">
        <title>Unexpected and diverse lifestyles within the genus Limnohabitans.</title>
        <authorList>
            <person name="Kasalicky V."/>
            <person name="Mehrshad M."/>
            <person name="Andrei S.-A."/>
            <person name="Salcher M."/>
            <person name="Kratochvilova H."/>
            <person name="Simek K."/>
            <person name="Ghai R."/>
        </authorList>
    </citation>
    <scope>NUCLEOTIDE SEQUENCE [LARGE SCALE GENOMIC DNA]</scope>
    <source>
        <strain evidence="4 5">II-B4</strain>
    </source>
</reference>
<dbReference type="Pfam" id="PF01569">
    <property type="entry name" value="PAP2"/>
    <property type="match status" value="1"/>
</dbReference>
<dbReference type="InterPro" id="IPR036938">
    <property type="entry name" value="PAP2/HPO_sf"/>
</dbReference>
<keyword evidence="2" id="KW-0732">Signal</keyword>
<accession>A0A315E7D8</accession>
<evidence type="ECO:0000256" key="1">
    <source>
        <dbReference type="PIRNR" id="PIRNR000897"/>
    </source>
</evidence>
<dbReference type="CDD" id="cd03397">
    <property type="entry name" value="PAP2_acid_phosphatase"/>
    <property type="match status" value="1"/>
</dbReference>
<gene>
    <name evidence="4" type="ORF">B9Z37_09120</name>
</gene>
<organism evidence="4 5">
    <name type="scientific">Limnohabitans parvus II-B4</name>
    <dbReference type="NCBI Taxonomy" id="1293052"/>
    <lineage>
        <taxon>Bacteria</taxon>
        <taxon>Pseudomonadati</taxon>
        <taxon>Pseudomonadota</taxon>
        <taxon>Betaproteobacteria</taxon>
        <taxon>Burkholderiales</taxon>
        <taxon>Comamonadaceae</taxon>
        <taxon>Limnohabitans</taxon>
    </lineage>
</organism>
<keyword evidence="1" id="KW-0378">Hydrolase</keyword>
<evidence type="ECO:0000259" key="3">
    <source>
        <dbReference type="SMART" id="SM00014"/>
    </source>
</evidence>
<protein>
    <recommendedName>
        <fullName evidence="1">Acid phosphatase</fullName>
        <ecNumber evidence="1">3.1.3.2</ecNumber>
    </recommendedName>
</protein>
<dbReference type="EMBL" id="NESN01000003">
    <property type="protein sequence ID" value="PUE53231.1"/>
    <property type="molecule type" value="Genomic_DNA"/>
</dbReference>
<dbReference type="SUPFAM" id="SSF48317">
    <property type="entry name" value="Acid phosphatase/Vanadium-dependent haloperoxidase"/>
    <property type="match status" value="1"/>
</dbReference>
<comment type="catalytic activity">
    <reaction evidence="1">
        <text>a phosphate monoester + H2O = an alcohol + phosphate</text>
        <dbReference type="Rhea" id="RHEA:15017"/>
        <dbReference type="ChEBI" id="CHEBI:15377"/>
        <dbReference type="ChEBI" id="CHEBI:30879"/>
        <dbReference type="ChEBI" id="CHEBI:43474"/>
        <dbReference type="ChEBI" id="CHEBI:67140"/>
        <dbReference type="EC" id="3.1.3.2"/>
    </reaction>
</comment>
<keyword evidence="5" id="KW-1185">Reference proteome</keyword>
<evidence type="ECO:0000313" key="5">
    <source>
        <dbReference type="Proteomes" id="UP000250790"/>
    </source>
</evidence>
<dbReference type="PRINTS" id="PR00483">
    <property type="entry name" value="BACPHPHTASE"/>
</dbReference>
<dbReference type="Gene3D" id="1.20.144.10">
    <property type="entry name" value="Phosphatidic acid phosphatase type 2/haloperoxidase"/>
    <property type="match status" value="1"/>
</dbReference>
<dbReference type="InterPro" id="IPR001011">
    <property type="entry name" value="Acid_Pase_classA_bac"/>
</dbReference>
<proteinExistence type="inferred from homology"/>
<dbReference type="PROSITE" id="PS51257">
    <property type="entry name" value="PROKAR_LIPOPROTEIN"/>
    <property type="match status" value="1"/>
</dbReference>
<feature type="chain" id="PRO_5016439722" description="Acid phosphatase" evidence="2">
    <location>
        <begin position="26"/>
        <end position="280"/>
    </location>
</feature>